<reference evidence="5 6" key="2">
    <citation type="journal article" date="2017" name="Syst. Appl. Microbiol.">
        <title>Soybeans inoculated with root zone soils of Canadian native legumes harbour diverse and novel Bradyrhizobium spp. that possess agricultural potential.</title>
        <authorList>
            <person name="Bromfield E.S.P."/>
            <person name="Cloutier S."/>
            <person name="Tambong J.T."/>
            <person name="Tran Thi T.V."/>
        </authorList>
    </citation>
    <scope>NUCLEOTIDE SEQUENCE [LARGE SCALE GENOMIC DNA]</scope>
    <source>
        <strain evidence="5 6">OO99</strain>
    </source>
</reference>
<proteinExistence type="predicted"/>
<dbReference type="InterPro" id="IPR004089">
    <property type="entry name" value="MCPsignal_dom"/>
</dbReference>
<evidence type="ECO:0000256" key="3">
    <source>
        <dbReference type="SAM" id="Coils"/>
    </source>
</evidence>
<dbReference type="Gene3D" id="1.10.287.950">
    <property type="entry name" value="Methyl-accepting chemotaxis protein"/>
    <property type="match status" value="1"/>
</dbReference>
<feature type="coiled-coil region" evidence="3">
    <location>
        <begin position="140"/>
        <end position="167"/>
    </location>
</feature>
<dbReference type="Pfam" id="PF00015">
    <property type="entry name" value="MCPsignal"/>
    <property type="match status" value="1"/>
</dbReference>
<dbReference type="SUPFAM" id="SSF58104">
    <property type="entry name" value="Methyl-accepting chemotaxis protein (MCP) signaling domain"/>
    <property type="match status" value="1"/>
</dbReference>
<dbReference type="PANTHER" id="PTHR32089">
    <property type="entry name" value="METHYL-ACCEPTING CHEMOTAXIS PROTEIN MCPB"/>
    <property type="match status" value="1"/>
</dbReference>
<dbReference type="PANTHER" id="PTHR32089:SF112">
    <property type="entry name" value="LYSOZYME-LIKE PROTEIN-RELATED"/>
    <property type="match status" value="1"/>
</dbReference>
<evidence type="ECO:0000256" key="2">
    <source>
        <dbReference type="PROSITE-ProRule" id="PRU00284"/>
    </source>
</evidence>
<keyword evidence="1 2" id="KW-0807">Transducer</keyword>
<evidence type="ECO:0000259" key="4">
    <source>
        <dbReference type="PROSITE" id="PS50111"/>
    </source>
</evidence>
<keyword evidence="3" id="KW-0175">Coiled coil</keyword>
<evidence type="ECO:0000313" key="5">
    <source>
        <dbReference type="EMBL" id="AWL91772.1"/>
    </source>
</evidence>
<dbReference type="PROSITE" id="PS50111">
    <property type="entry name" value="CHEMOTAXIS_TRANSDUC_2"/>
    <property type="match status" value="1"/>
</dbReference>
<evidence type="ECO:0000313" key="6">
    <source>
        <dbReference type="Proteomes" id="UP000215703"/>
    </source>
</evidence>
<evidence type="ECO:0000256" key="1">
    <source>
        <dbReference type="ARBA" id="ARBA00023224"/>
    </source>
</evidence>
<name>A0A2U8P226_9BRAD</name>
<dbReference type="GO" id="GO:0016020">
    <property type="term" value="C:membrane"/>
    <property type="evidence" value="ECO:0007669"/>
    <property type="project" value="InterPro"/>
</dbReference>
<protein>
    <submittedName>
        <fullName evidence="5">Chemotaxis protein</fullName>
    </submittedName>
</protein>
<organism evidence="5 6">
    <name type="scientific">Bradyrhizobium ottawaense</name>
    <dbReference type="NCBI Taxonomy" id="931866"/>
    <lineage>
        <taxon>Bacteria</taxon>
        <taxon>Pseudomonadati</taxon>
        <taxon>Pseudomonadota</taxon>
        <taxon>Alphaproteobacteria</taxon>
        <taxon>Hyphomicrobiales</taxon>
        <taxon>Nitrobacteraceae</taxon>
        <taxon>Bradyrhizobium</taxon>
    </lineage>
</organism>
<dbReference type="EMBL" id="CP029425">
    <property type="protein sequence ID" value="AWL91772.1"/>
    <property type="molecule type" value="Genomic_DNA"/>
</dbReference>
<dbReference type="AlphaFoldDB" id="A0A2U8P226"/>
<sequence>MVNPDFIPACENNLRASPDKRDLMAFGLFRKRLPDMAAPVAAAEPAPPVAQSEPAPAEGDSAREILELLELELGAMIRQLERAANSVAGGAEATASTLAAIRDRTDALTGRTNAAQSTASTFAHAADKFTQSALGIGAQVREAGKLADEASAAAQEARANVDRLRESSAAIGNVVNLIAQIARQTTLLALNSTIEAARAGAAGKGFAVVATEVKALAVQTQGATEEITKKIDALQRDAAGSADAVHRISQAIEAIRPVFETVNGAVAEQNATTSEVSGNAASASEFIVSVGESAAEIDAATKAAESHGENVASAGKAVTTFAQKLKSRCAVLLRQSEHDDRRKTERLPCHLKFESPRGVMPVYEISMDGVLIGGADAGRLAPQAMIEGTLEAVGACRLRVVEQSKAGVRAQFASPNAELREKIEDRLWAIHEENTEFVTRAMEAGNALTQIFEQAVARGEVGIDDLFDTDYAEIAGTNPQQYRTKYLDWADRALPPFQEVFLAKDQRLAFCAMVDRNGFLPVHNKIYSHPQRPGDVAWNTANSRNRRIFNDPAGLAAARNLRSYLVQSYARDMGNGNTVMMREIDVPIRVQGRHWGGFRTAYKL</sequence>
<gene>
    <name evidence="5" type="ORF">CIT37_05805</name>
</gene>
<accession>A0A2U8P226</accession>
<reference evidence="5 6" key="1">
    <citation type="journal article" date="2014" name="Int. J. Syst. Evol. Microbiol.">
        <title>Bradyrhizobium ottawaense sp. nov., a symbiotic nitrogen fixing bacterium from root nodules of soybeans in Canada.</title>
        <authorList>
            <person name="Yu X."/>
            <person name="Cloutier S."/>
            <person name="Tambong J.T."/>
            <person name="Bromfield E.S."/>
        </authorList>
    </citation>
    <scope>NUCLEOTIDE SEQUENCE [LARGE SCALE GENOMIC DNA]</scope>
    <source>
        <strain evidence="5 6">OO99</strain>
    </source>
</reference>
<feature type="domain" description="Methyl-accepting transducer" evidence="4">
    <location>
        <begin position="69"/>
        <end position="319"/>
    </location>
</feature>
<dbReference type="KEGG" id="bot:CIT37_05805"/>
<dbReference type="GO" id="GO:0007165">
    <property type="term" value="P:signal transduction"/>
    <property type="evidence" value="ECO:0007669"/>
    <property type="project" value="UniProtKB-KW"/>
</dbReference>
<dbReference type="Proteomes" id="UP000215703">
    <property type="component" value="Chromosome"/>
</dbReference>
<dbReference type="SMART" id="SM00283">
    <property type="entry name" value="MA"/>
    <property type="match status" value="1"/>
</dbReference>